<dbReference type="InterPro" id="IPR050425">
    <property type="entry name" value="NAD(P)_dehydrat-like"/>
</dbReference>
<evidence type="ECO:0000256" key="3">
    <source>
        <dbReference type="ARBA" id="ARBA00023445"/>
    </source>
</evidence>
<accession>A0A6N2MJF0</accession>
<name>A0A6N2MJF0_SALVM</name>
<keyword evidence="1" id="KW-0521">NADP</keyword>
<dbReference type="InterPro" id="IPR001509">
    <property type="entry name" value="Epimerase_deHydtase"/>
</dbReference>
<dbReference type="EMBL" id="CAADRP010001832">
    <property type="protein sequence ID" value="VFU54310.1"/>
    <property type="molecule type" value="Genomic_DNA"/>
</dbReference>
<dbReference type="PANTHER" id="PTHR10366">
    <property type="entry name" value="NAD DEPENDENT EPIMERASE/DEHYDRATASE"/>
    <property type="match status" value="1"/>
</dbReference>
<feature type="domain" description="NAD-dependent epimerase/dehydratase" evidence="4">
    <location>
        <begin position="508"/>
        <end position="751"/>
    </location>
</feature>
<comment type="similarity">
    <text evidence="3">Belongs to the NAD(P)-dependent epimerase/dehydratase family. Dihydroflavonol-4-reductase subfamily.</text>
</comment>
<dbReference type="PANTHER" id="PTHR10366:SF563">
    <property type="entry name" value="CINNAMOYL-COA REDUCTASE 16"/>
    <property type="match status" value="1"/>
</dbReference>
<evidence type="ECO:0000259" key="4">
    <source>
        <dbReference type="Pfam" id="PF01370"/>
    </source>
</evidence>
<dbReference type="Gene3D" id="3.40.50.720">
    <property type="entry name" value="NAD(P)-binding Rossmann-like Domain"/>
    <property type="match status" value="3"/>
</dbReference>
<dbReference type="SUPFAM" id="SSF51735">
    <property type="entry name" value="NAD(P)-binding Rossmann-fold domains"/>
    <property type="match status" value="3"/>
</dbReference>
<protein>
    <recommendedName>
        <fullName evidence="4">NAD-dependent epimerase/dehydratase domain-containing protein</fullName>
    </recommendedName>
</protein>
<dbReference type="CDD" id="cd08958">
    <property type="entry name" value="FR_SDR_e"/>
    <property type="match status" value="2"/>
</dbReference>
<dbReference type="GO" id="GO:0016616">
    <property type="term" value="F:oxidoreductase activity, acting on the CH-OH group of donors, NAD or NADP as acceptor"/>
    <property type="evidence" value="ECO:0007669"/>
    <property type="project" value="TreeGrafter"/>
</dbReference>
<proteinExistence type="inferred from homology"/>
<feature type="domain" description="NAD-dependent epimerase/dehydratase" evidence="4">
    <location>
        <begin position="7"/>
        <end position="130"/>
    </location>
</feature>
<evidence type="ECO:0000313" key="5">
    <source>
        <dbReference type="EMBL" id="VFU54310.1"/>
    </source>
</evidence>
<keyword evidence="2" id="KW-0560">Oxidoreductase</keyword>
<organism evidence="5">
    <name type="scientific">Salix viminalis</name>
    <name type="common">Common osier</name>
    <name type="synonym">Basket willow</name>
    <dbReference type="NCBI Taxonomy" id="40686"/>
    <lineage>
        <taxon>Eukaryota</taxon>
        <taxon>Viridiplantae</taxon>
        <taxon>Streptophyta</taxon>
        <taxon>Embryophyta</taxon>
        <taxon>Tracheophyta</taxon>
        <taxon>Spermatophyta</taxon>
        <taxon>Magnoliopsida</taxon>
        <taxon>eudicotyledons</taxon>
        <taxon>Gunneridae</taxon>
        <taxon>Pentapetalae</taxon>
        <taxon>rosids</taxon>
        <taxon>fabids</taxon>
        <taxon>Malpighiales</taxon>
        <taxon>Salicaceae</taxon>
        <taxon>Saliceae</taxon>
        <taxon>Salix</taxon>
    </lineage>
</organism>
<gene>
    <name evidence="5" type="ORF">SVIM_LOCUS378741</name>
</gene>
<reference evidence="5" key="1">
    <citation type="submission" date="2019-03" db="EMBL/GenBank/DDBJ databases">
        <authorList>
            <person name="Mank J."/>
            <person name="Almeida P."/>
        </authorList>
    </citation>
    <scope>NUCLEOTIDE SEQUENCE</scope>
    <source>
        <strain evidence="5">78183</strain>
    </source>
</reference>
<dbReference type="FunFam" id="3.40.50.720:FF:000085">
    <property type="entry name" value="Dihydroflavonol reductase"/>
    <property type="match status" value="2"/>
</dbReference>
<sequence>MEGKGKVCVTCGTGFVASWLIMRLLEQGYTVRTTVRSKPTEGKQGIGYLTDLPGARERLQIFHADLDRPDSFNEAIEGCTGVFHVAHPTGFTKKEPEEMVIKRATEGTIGILQACLNSKTAKRVVYLRTSISSLKGIKGFKIGSLSSKKLLECGFKFNYGLGDIEHMEEGKGLVCVTGGTGFVASWLIMRLLEHGYTVRTTIRSSPGTSKDISYLTNLPRAAEKLQVFNADLDDPDSFNEAIGGCMGVFHLAFPLDFAEREPEEVITKRAVDGTLGVLRACVNAKTVKRVVCASSQATVIYGGDGDEKVADESSWTSIDYYRSLNRFGTSYLVAKNKTERAALDFAEQYGLDLVFLIPPLIVGPFICPRIPESIRWALSLIFGEKRLYHLLVKLNVVHTDDVAMAYIFLLESPHAKGRYICSWEEISINEMSDFLSARYPEFQTPTKDSLKDIKGFKMRSLSPKKLLDCGFKFEHGLVDIHGRRLATTILSELILEREREMEGERGRVCVTGGTGYLASWLIMKLLEQGYLVNTTVRPHPEHKRDVSFLTSLPGGSERLQIFYADLSDPTGFAAAIKGCIGVFHVATPLPLDFGKGEPEEVVIERAINGTLGILRACLNSKTVKRVVYTSSASAVVFNDSGEEMMDESYWSNVDYLKASNLSLRPYFISKTLTEKRALEFAEEHGLDLVTLIPTYILGPFICPNMPASVLASLAMVLGNREQYGSLIETSMVHIDDVARAHIFLLQNPEAKGRYICSSHMITIEEMSKFLSAKFPEYPIPTLEYLKDVKGSKSSDVSSKKLLDSGFKFRYGLDEMFEGAIQCCKEKGFL</sequence>
<dbReference type="Pfam" id="PF01370">
    <property type="entry name" value="Epimerase"/>
    <property type="match status" value="3"/>
</dbReference>
<feature type="domain" description="NAD-dependent epimerase/dehydratase" evidence="4">
    <location>
        <begin position="174"/>
        <end position="416"/>
    </location>
</feature>
<dbReference type="AlphaFoldDB" id="A0A6N2MJF0"/>
<evidence type="ECO:0000256" key="1">
    <source>
        <dbReference type="ARBA" id="ARBA00022857"/>
    </source>
</evidence>
<dbReference type="InterPro" id="IPR036291">
    <property type="entry name" value="NAD(P)-bd_dom_sf"/>
</dbReference>
<evidence type="ECO:0000256" key="2">
    <source>
        <dbReference type="ARBA" id="ARBA00023002"/>
    </source>
</evidence>